<accession>A0ABW8EES4</accession>
<sequence>MPAGRVLEVSCTVSGPPGAPRPTATWRLLPARIGERAVAELAALWVEALEGVAAHGTRPGAGGHTPSDLSLVSLSQDEIDDLVSEWE</sequence>
<gene>
    <name evidence="2" type="ORF">ACIO7M_11615</name>
</gene>
<comment type="caution">
    <text evidence="2">The sequence shown here is derived from an EMBL/GenBank/DDBJ whole genome shotgun (WGS) entry which is preliminary data.</text>
</comment>
<evidence type="ECO:0000313" key="2">
    <source>
        <dbReference type="EMBL" id="MFJ2821754.1"/>
    </source>
</evidence>
<keyword evidence="3" id="KW-1185">Reference proteome</keyword>
<dbReference type="PROSITE" id="PS50835">
    <property type="entry name" value="IG_LIKE"/>
    <property type="match status" value="1"/>
</dbReference>
<proteinExistence type="predicted"/>
<evidence type="ECO:0000313" key="3">
    <source>
        <dbReference type="Proteomes" id="UP001617351"/>
    </source>
</evidence>
<organism evidence="2 3">
    <name type="scientific">Streptomyces toxytricini</name>
    <name type="common">Actinomyces toxytricini</name>
    <dbReference type="NCBI Taxonomy" id="67369"/>
    <lineage>
        <taxon>Bacteria</taxon>
        <taxon>Bacillati</taxon>
        <taxon>Actinomycetota</taxon>
        <taxon>Actinomycetes</taxon>
        <taxon>Kitasatosporales</taxon>
        <taxon>Streptomycetaceae</taxon>
        <taxon>Streptomyces</taxon>
    </lineage>
</organism>
<protein>
    <recommendedName>
        <fullName evidence="1">Ig-like domain-containing protein</fullName>
    </recommendedName>
</protein>
<evidence type="ECO:0000259" key="1">
    <source>
        <dbReference type="PROSITE" id="PS50835"/>
    </source>
</evidence>
<name>A0ABW8EES4_STRT5</name>
<feature type="domain" description="Ig-like" evidence="1">
    <location>
        <begin position="1"/>
        <end position="26"/>
    </location>
</feature>
<dbReference type="InterPro" id="IPR007110">
    <property type="entry name" value="Ig-like_dom"/>
</dbReference>
<dbReference type="EMBL" id="JBIUYY010000004">
    <property type="protein sequence ID" value="MFJ2821754.1"/>
    <property type="molecule type" value="Genomic_DNA"/>
</dbReference>
<dbReference type="Proteomes" id="UP001617351">
    <property type="component" value="Unassembled WGS sequence"/>
</dbReference>
<reference evidence="2 3" key="1">
    <citation type="submission" date="2024-10" db="EMBL/GenBank/DDBJ databases">
        <title>The Natural Products Discovery Center: Release of the First 8490 Sequenced Strains for Exploring Actinobacteria Biosynthetic Diversity.</title>
        <authorList>
            <person name="Kalkreuter E."/>
            <person name="Kautsar S.A."/>
            <person name="Yang D."/>
            <person name="Bader C.D."/>
            <person name="Teijaro C.N."/>
            <person name="Fluegel L."/>
            <person name="Davis C.M."/>
            <person name="Simpson J.R."/>
            <person name="Lauterbach L."/>
            <person name="Steele A.D."/>
            <person name="Gui C."/>
            <person name="Meng S."/>
            <person name="Li G."/>
            <person name="Viehrig K."/>
            <person name="Ye F."/>
            <person name="Su P."/>
            <person name="Kiefer A.F."/>
            <person name="Nichols A."/>
            <person name="Cepeda A.J."/>
            <person name="Yan W."/>
            <person name="Fan B."/>
            <person name="Jiang Y."/>
            <person name="Adhikari A."/>
            <person name="Zheng C.-J."/>
            <person name="Schuster L."/>
            <person name="Cowan T.M."/>
            <person name="Smanski M.J."/>
            <person name="Chevrette M.G."/>
            <person name="De Carvalho L.P.S."/>
            <person name="Shen B."/>
        </authorList>
    </citation>
    <scope>NUCLEOTIDE SEQUENCE [LARGE SCALE GENOMIC DNA]</scope>
    <source>
        <strain evidence="2 3">NPDC087220</strain>
    </source>
</reference>
<dbReference type="RefSeq" id="WP_402379928.1">
    <property type="nucleotide sequence ID" value="NZ_JBIUYY010000004.1"/>
</dbReference>